<organism evidence="2 3">
    <name type="scientific">Trifolium subterraneum</name>
    <name type="common">Subterranean clover</name>
    <dbReference type="NCBI Taxonomy" id="3900"/>
    <lineage>
        <taxon>Eukaryota</taxon>
        <taxon>Viridiplantae</taxon>
        <taxon>Streptophyta</taxon>
        <taxon>Embryophyta</taxon>
        <taxon>Tracheophyta</taxon>
        <taxon>Spermatophyta</taxon>
        <taxon>Magnoliopsida</taxon>
        <taxon>eudicotyledons</taxon>
        <taxon>Gunneridae</taxon>
        <taxon>Pentapetalae</taxon>
        <taxon>rosids</taxon>
        <taxon>fabids</taxon>
        <taxon>Fabales</taxon>
        <taxon>Fabaceae</taxon>
        <taxon>Papilionoideae</taxon>
        <taxon>50 kb inversion clade</taxon>
        <taxon>NPAAA clade</taxon>
        <taxon>Hologalegina</taxon>
        <taxon>IRL clade</taxon>
        <taxon>Trifolieae</taxon>
        <taxon>Trifolium</taxon>
    </lineage>
</organism>
<gene>
    <name evidence="2" type="ORF">TSUD_38990</name>
</gene>
<keyword evidence="3" id="KW-1185">Reference proteome</keyword>
<dbReference type="AlphaFoldDB" id="A0A2Z6N3P8"/>
<proteinExistence type="predicted"/>
<name>A0A2Z6N3P8_TRISU</name>
<dbReference type="Proteomes" id="UP000242715">
    <property type="component" value="Unassembled WGS sequence"/>
</dbReference>
<evidence type="ECO:0000313" key="3">
    <source>
        <dbReference type="Proteomes" id="UP000242715"/>
    </source>
</evidence>
<sequence>MDRKKNNSNDFFSYFRFEESGDSEIPNYEGSGVNEHDESWCDDDEKRSEDEEEADFAWHLDSFIEI</sequence>
<feature type="region of interest" description="Disordered" evidence="1">
    <location>
        <begin position="23"/>
        <end position="52"/>
    </location>
</feature>
<accession>A0A2Z6N3P8</accession>
<protein>
    <submittedName>
        <fullName evidence="2">Uncharacterized protein</fullName>
    </submittedName>
</protein>
<evidence type="ECO:0000313" key="2">
    <source>
        <dbReference type="EMBL" id="GAU30675.1"/>
    </source>
</evidence>
<evidence type="ECO:0000256" key="1">
    <source>
        <dbReference type="SAM" id="MobiDB-lite"/>
    </source>
</evidence>
<dbReference type="EMBL" id="DF973433">
    <property type="protein sequence ID" value="GAU30675.1"/>
    <property type="molecule type" value="Genomic_DNA"/>
</dbReference>
<reference evidence="3" key="1">
    <citation type="journal article" date="2017" name="Front. Plant Sci.">
        <title>Climate Clever Clovers: New Paradigm to Reduce the Environmental Footprint of Ruminants by Breeding Low Methanogenic Forages Utilizing Haplotype Variation.</title>
        <authorList>
            <person name="Kaur P."/>
            <person name="Appels R."/>
            <person name="Bayer P.E."/>
            <person name="Keeble-Gagnere G."/>
            <person name="Wang J."/>
            <person name="Hirakawa H."/>
            <person name="Shirasawa K."/>
            <person name="Vercoe P."/>
            <person name="Stefanova K."/>
            <person name="Durmic Z."/>
            <person name="Nichols P."/>
            <person name="Revell C."/>
            <person name="Isobe S.N."/>
            <person name="Edwards D."/>
            <person name="Erskine W."/>
        </authorList>
    </citation>
    <scope>NUCLEOTIDE SEQUENCE [LARGE SCALE GENOMIC DNA]</scope>
    <source>
        <strain evidence="3">cv. Daliak</strain>
    </source>
</reference>
<feature type="compositionally biased region" description="Basic and acidic residues" evidence="1">
    <location>
        <begin position="34"/>
        <end position="49"/>
    </location>
</feature>